<keyword evidence="1" id="KW-0812">Transmembrane</keyword>
<reference evidence="2" key="1">
    <citation type="journal article" date="2018" name="PLoS Negl. Trop. Dis.">
        <title>Sialome diversity of ticks revealed by RNAseq of single tick salivary glands.</title>
        <authorList>
            <person name="Perner J."/>
            <person name="Kropackova S."/>
            <person name="Kopacek P."/>
            <person name="Ribeiro J.M."/>
        </authorList>
    </citation>
    <scope>NUCLEOTIDE SEQUENCE</scope>
    <source>
        <strain evidence="2">Siblings of single egg batch collected in Ceske Budejovice</strain>
        <tissue evidence="2">Salivary glands</tissue>
    </source>
</reference>
<keyword evidence="1" id="KW-1133">Transmembrane helix</keyword>
<organism evidence="2">
    <name type="scientific">Ixodes ricinus</name>
    <name type="common">Common tick</name>
    <name type="synonym">Acarus ricinus</name>
    <dbReference type="NCBI Taxonomy" id="34613"/>
    <lineage>
        <taxon>Eukaryota</taxon>
        <taxon>Metazoa</taxon>
        <taxon>Ecdysozoa</taxon>
        <taxon>Arthropoda</taxon>
        <taxon>Chelicerata</taxon>
        <taxon>Arachnida</taxon>
        <taxon>Acari</taxon>
        <taxon>Parasitiformes</taxon>
        <taxon>Ixodida</taxon>
        <taxon>Ixodoidea</taxon>
        <taxon>Ixodidae</taxon>
        <taxon>Ixodinae</taxon>
        <taxon>Ixodes</taxon>
    </lineage>
</organism>
<accession>A0A147BN25</accession>
<feature type="transmembrane region" description="Helical" evidence="1">
    <location>
        <begin position="18"/>
        <end position="37"/>
    </location>
</feature>
<evidence type="ECO:0000313" key="2">
    <source>
        <dbReference type="EMBL" id="JAR92183.1"/>
    </source>
</evidence>
<name>A0A147BN25_IXORI</name>
<evidence type="ECO:0000256" key="1">
    <source>
        <dbReference type="SAM" id="Phobius"/>
    </source>
</evidence>
<feature type="transmembrane region" description="Helical" evidence="1">
    <location>
        <begin position="49"/>
        <end position="70"/>
    </location>
</feature>
<dbReference type="PANTHER" id="PTHR33426">
    <property type="entry name" value="C2H2-TYPE DOMAIN-CONTAINING PROTEIN"/>
    <property type="match status" value="1"/>
</dbReference>
<proteinExistence type="predicted"/>
<keyword evidence="1" id="KW-0472">Membrane</keyword>
<dbReference type="AlphaFoldDB" id="A0A147BN25"/>
<dbReference type="PANTHER" id="PTHR33426:SF30">
    <property type="match status" value="1"/>
</dbReference>
<dbReference type="EMBL" id="GEGO01003221">
    <property type="protein sequence ID" value="JAR92183.1"/>
    <property type="molecule type" value="Transcribed_RNA"/>
</dbReference>
<protein>
    <submittedName>
        <fullName evidence="2">Uncharacterized protein</fullName>
    </submittedName>
</protein>
<sequence>MTYQFVILSKGLGTKFTFVWFFMCVGLIMSGQFYALKKGFETYLAFKRLFTLFTPFTKVFLSMSFQIRILRKDLGAQFALKWLLSRVCNIVASEITILSKGLGATLALKWLFTTVYLIRMGQFEIRSKGSRAQLALENFFTPAHLSIAGHLGP</sequence>
<feature type="non-terminal residue" evidence="2">
    <location>
        <position position="153"/>
    </location>
</feature>